<feature type="domain" description="VOC" evidence="1">
    <location>
        <begin position="2"/>
        <end position="115"/>
    </location>
</feature>
<dbReference type="OrthoDB" id="9798201at2"/>
<organism evidence="2 3">
    <name type="scientific">Geodermatophilus obscurus</name>
    <dbReference type="NCBI Taxonomy" id="1861"/>
    <lineage>
        <taxon>Bacteria</taxon>
        <taxon>Bacillati</taxon>
        <taxon>Actinomycetota</taxon>
        <taxon>Actinomycetes</taxon>
        <taxon>Geodermatophilales</taxon>
        <taxon>Geodermatophilaceae</taxon>
        <taxon>Geodermatophilus</taxon>
    </lineage>
</organism>
<dbReference type="InterPro" id="IPR004360">
    <property type="entry name" value="Glyas_Fos-R_dOase_dom"/>
</dbReference>
<reference evidence="2 3" key="1">
    <citation type="submission" date="2016-12" db="EMBL/GenBank/DDBJ databases">
        <authorList>
            <person name="Song W.-J."/>
            <person name="Kurnit D.M."/>
        </authorList>
    </citation>
    <scope>NUCLEOTIDE SEQUENCE [LARGE SCALE GENOMIC DNA]</scope>
    <source>
        <strain evidence="2 3">DSM 43162</strain>
    </source>
</reference>
<dbReference type="PANTHER" id="PTHR33993">
    <property type="entry name" value="GLYOXALASE-RELATED"/>
    <property type="match status" value="1"/>
</dbReference>
<proteinExistence type="predicted"/>
<dbReference type="Pfam" id="PF00903">
    <property type="entry name" value="Glyoxalase"/>
    <property type="match status" value="1"/>
</dbReference>
<gene>
    <name evidence="2" type="ORF">SAMN05660350_00104</name>
</gene>
<dbReference type="Gene3D" id="3.10.180.10">
    <property type="entry name" value="2,3-Dihydroxybiphenyl 1,2-Dioxygenase, domain 1"/>
    <property type="match status" value="1"/>
</dbReference>
<dbReference type="InterPro" id="IPR037523">
    <property type="entry name" value="VOC_core"/>
</dbReference>
<dbReference type="InterPro" id="IPR052164">
    <property type="entry name" value="Anthracycline_SecMetBiosynth"/>
</dbReference>
<evidence type="ECO:0000259" key="1">
    <source>
        <dbReference type="PROSITE" id="PS51819"/>
    </source>
</evidence>
<dbReference type="EMBL" id="FRDM01000001">
    <property type="protein sequence ID" value="SHN49662.1"/>
    <property type="molecule type" value="Genomic_DNA"/>
</dbReference>
<dbReference type="SUPFAM" id="SSF54593">
    <property type="entry name" value="Glyoxalase/Bleomycin resistance protein/Dihydroxybiphenyl dioxygenase"/>
    <property type="match status" value="1"/>
</dbReference>
<name>A0A1M7RUG4_9ACTN</name>
<dbReference type="Proteomes" id="UP000184428">
    <property type="component" value="Unassembled WGS sequence"/>
</dbReference>
<evidence type="ECO:0000313" key="3">
    <source>
        <dbReference type="Proteomes" id="UP000184428"/>
    </source>
</evidence>
<accession>A0A1M7RUG4</accession>
<dbReference type="PROSITE" id="PS51819">
    <property type="entry name" value="VOC"/>
    <property type="match status" value="1"/>
</dbReference>
<dbReference type="InterPro" id="IPR029068">
    <property type="entry name" value="Glyas_Bleomycin-R_OHBP_Dase"/>
</dbReference>
<sequence>MRVTEIIADLHVTDLEAAKGFYTDYLGLTAEEFNLGWVARYTSPRSGINIQLMTRDATAPEDPVISVRVDDIDAAYAQAQERGYEIVHPLTTEEWGVTRFFVRAPDGNILNVVQHRD</sequence>
<dbReference type="AlphaFoldDB" id="A0A1M7RUG4"/>
<protein>
    <recommendedName>
        <fullName evidence="1">VOC domain-containing protein</fullName>
    </recommendedName>
</protein>
<evidence type="ECO:0000313" key="2">
    <source>
        <dbReference type="EMBL" id="SHN49662.1"/>
    </source>
</evidence>